<dbReference type="Proteomes" id="UP001054837">
    <property type="component" value="Unassembled WGS sequence"/>
</dbReference>
<evidence type="ECO:0000313" key="2">
    <source>
        <dbReference type="Proteomes" id="UP001054837"/>
    </source>
</evidence>
<keyword evidence="2" id="KW-1185">Reference proteome</keyword>
<protein>
    <submittedName>
        <fullName evidence="1">Uncharacterized protein</fullName>
    </submittedName>
</protein>
<dbReference type="AlphaFoldDB" id="A0AAV4RE07"/>
<name>A0AAV4RE07_9ARAC</name>
<reference evidence="1 2" key="1">
    <citation type="submission" date="2021-06" db="EMBL/GenBank/DDBJ databases">
        <title>Caerostris darwini draft genome.</title>
        <authorList>
            <person name="Kono N."/>
            <person name="Arakawa K."/>
        </authorList>
    </citation>
    <scope>NUCLEOTIDE SEQUENCE [LARGE SCALE GENOMIC DNA]</scope>
</reference>
<organism evidence="1 2">
    <name type="scientific">Caerostris darwini</name>
    <dbReference type="NCBI Taxonomy" id="1538125"/>
    <lineage>
        <taxon>Eukaryota</taxon>
        <taxon>Metazoa</taxon>
        <taxon>Ecdysozoa</taxon>
        <taxon>Arthropoda</taxon>
        <taxon>Chelicerata</taxon>
        <taxon>Arachnida</taxon>
        <taxon>Araneae</taxon>
        <taxon>Araneomorphae</taxon>
        <taxon>Entelegynae</taxon>
        <taxon>Araneoidea</taxon>
        <taxon>Araneidae</taxon>
        <taxon>Caerostris</taxon>
    </lineage>
</organism>
<sequence>MDTKYFLKEISTNTILNSPAPVIYSTPNPTTSSTTSGVPVPFTKNQIIRKSFFPQGNLSSPIFKHPILCPGKSATPAPKIEMGGVVITCFMSELASNLWVSISPSFPK</sequence>
<dbReference type="EMBL" id="BPLQ01006187">
    <property type="protein sequence ID" value="GIY20543.1"/>
    <property type="molecule type" value="Genomic_DNA"/>
</dbReference>
<accession>A0AAV4RE07</accession>
<comment type="caution">
    <text evidence="1">The sequence shown here is derived from an EMBL/GenBank/DDBJ whole genome shotgun (WGS) entry which is preliminary data.</text>
</comment>
<gene>
    <name evidence="1" type="ORF">CDAR_577671</name>
</gene>
<proteinExistence type="predicted"/>
<evidence type="ECO:0000313" key="1">
    <source>
        <dbReference type="EMBL" id="GIY20543.1"/>
    </source>
</evidence>